<feature type="domain" description="FBD" evidence="1">
    <location>
        <begin position="316"/>
        <end position="388"/>
    </location>
</feature>
<dbReference type="PANTHER" id="PTHR31639:SF315">
    <property type="entry name" value="LEUCINE-RICH REPEAT DOMAIN SUPERFAMILY, F-BOX-LIKE DOMAIN SUPERFAMILY"/>
    <property type="match status" value="1"/>
</dbReference>
<evidence type="ECO:0000259" key="1">
    <source>
        <dbReference type="SMART" id="SM00579"/>
    </source>
</evidence>
<dbReference type="SUPFAM" id="SSF52047">
    <property type="entry name" value="RNI-like"/>
    <property type="match status" value="1"/>
</dbReference>
<dbReference type="InterPro" id="IPR032675">
    <property type="entry name" value="LRR_dom_sf"/>
</dbReference>
<organism evidence="2 3">
    <name type="scientific">Deinandra increscens subsp. villosa</name>
    <dbReference type="NCBI Taxonomy" id="3103831"/>
    <lineage>
        <taxon>Eukaryota</taxon>
        <taxon>Viridiplantae</taxon>
        <taxon>Streptophyta</taxon>
        <taxon>Embryophyta</taxon>
        <taxon>Tracheophyta</taxon>
        <taxon>Spermatophyta</taxon>
        <taxon>Magnoliopsida</taxon>
        <taxon>eudicotyledons</taxon>
        <taxon>Gunneridae</taxon>
        <taxon>Pentapetalae</taxon>
        <taxon>asterids</taxon>
        <taxon>campanulids</taxon>
        <taxon>Asterales</taxon>
        <taxon>Asteraceae</taxon>
        <taxon>Asteroideae</taxon>
        <taxon>Heliantheae alliance</taxon>
        <taxon>Madieae</taxon>
        <taxon>Madiinae</taxon>
        <taxon>Deinandra</taxon>
    </lineage>
</organism>
<dbReference type="Gene3D" id="3.80.10.10">
    <property type="entry name" value="Ribonuclease Inhibitor"/>
    <property type="match status" value="1"/>
</dbReference>
<proteinExistence type="predicted"/>
<dbReference type="SMART" id="SM00579">
    <property type="entry name" value="FBD"/>
    <property type="match status" value="1"/>
</dbReference>
<dbReference type="InterPro" id="IPR006566">
    <property type="entry name" value="FBD"/>
</dbReference>
<dbReference type="PANTHER" id="PTHR31639">
    <property type="entry name" value="F-BOX PROTEIN-LIKE"/>
    <property type="match status" value="1"/>
</dbReference>
<keyword evidence="3" id="KW-1185">Reference proteome</keyword>
<reference evidence="2 3" key="1">
    <citation type="submission" date="2024-04" db="EMBL/GenBank/DDBJ databases">
        <title>The reference genome of an endangered Asteraceae, Deinandra increscens subsp. villosa, native to the Central Coast of California.</title>
        <authorList>
            <person name="Guilliams M."/>
            <person name="Hasenstab-Lehman K."/>
            <person name="Meyer R."/>
            <person name="Mcevoy S."/>
        </authorList>
    </citation>
    <scope>NUCLEOTIDE SEQUENCE [LARGE SCALE GENOMIC DNA]</scope>
    <source>
        <tissue evidence="2">Leaf</tissue>
    </source>
</reference>
<comment type="caution">
    <text evidence="2">The sequence shown here is derived from an EMBL/GenBank/DDBJ whole genome shotgun (WGS) entry which is preliminary data.</text>
</comment>
<gene>
    <name evidence="2" type="ORF">SSX86_000664</name>
</gene>
<dbReference type="Proteomes" id="UP001408789">
    <property type="component" value="Unassembled WGS sequence"/>
</dbReference>
<dbReference type="EMBL" id="JBCNJP010000003">
    <property type="protein sequence ID" value="KAK9078995.1"/>
    <property type="molecule type" value="Genomic_DNA"/>
</dbReference>
<protein>
    <recommendedName>
        <fullName evidence="1">FBD domain-containing protein</fullName>
    </recommendedName>
</protein>
<dbReference type="Pfam" id="PF08387">
    <property type="entry name" value="FBD"/>
    <property type="match status" value="1"/>
</dbReference>
<dbReference type="AlphaFoldDB" id="A0AAP0DTF4"/>
<dbReference type="Pfam" id="PF24758">
    <property type="entry name" value="LRR_At5g56370"/>
    <property type="match status" value="1"/>
</dbReference>
<evidence type="ECO:0000313" key="3">
    <source>
        <dbReference type="Proteomes" id="UP001408789"/>
    </source>
</evidence>
<sequence length="393" mass="45396">MDRISNLPSCIIETVLCLLPIQEAARTSILSTGWRYRWIKIPKLVFDENKFKVSSVGAEPSVLDQTFDEPSQRKEMTNRCKLFYAIYQVLLMHEGPLHEFTLRMEVDDSCVEVDHIILHLLKKNTVKKLKLDFLAGDMGFRSPISLFSLHKLTDLYLCDCALFHERSPFKEFRCLTTLYLERINTYEHTLLRFLSSCPLLKRLTLNTGSSTIIETQDIPIPELFKCLPLIEYLLVSFFIVECFGPKRLPKVLPTLLVHLKHLCMKHLCFRHIYGLPFLVLLLRSSPNLEKLKLVMHPESSLDEEDLGSFKLEDYSDFMLEHLNELEIVDYSDAENELDFLKLILANSPALKRVNIFPCCVFDEDDVSETSEALLDYPSASPMVKITCYLSNSN</sequence>
<evidence type="ECO:0000313" key="2">
    <source>
        <dbReference type="EMBL" id="KAK9078995.1"/>
    </source>
</evidence>
<dbReference type="InterPro" id="IPR036047">
    <property type="entry name" value="F-box-like_dom_sf"/>
</dbReference>
<accession>A0AAP0DTF4</accession>
<name>A0AAP0DTF4_9ASTR</name>
<dbReference type="InterPro" id="IPR055411">
    <property type="entry name" value="LRR_FXL15/At3g58940/PEG3-like"/>
</dbReference>
<dbReference type="SUPFAM" id="SSF81383">
    <property type="entry name" value="F-box domain"/>
    <property type="match status" value="1"/>
</dbReference>